<organism evidence="6 7">
    <name type="scientific">Pisolithus tinctorius Marx 270</name>
    <dbReference type="NCBI Taxonomy" id="870435"/>
    <lineage>
        <taxon>Eukaryota</taxon>
        <taxon>Fungi</taxon>
        <taxon>Dikarya</taxon>
        <taxon>Basidiomycota</taxon>
        <taxon>Agaricomycotina</taxon>
        <taxon>Agaricomycetes</taxon>
        <taxon>Agaricomycetidae</taxon>
        <taxon>Boletales</taxon>
        <taxon>Sclerodermatineae</taxon>
        <taxon>Pisolithaceae</taxon>
        <taxon>Pisolithus</taxon>
    </lineage>
</organism>
<dbReference type="OrthoDB" id="269173at2759"/>
<keyword evidence="3 5" id="KW-1133">Transmembrane helix</keyword>
<reference evidence="7" key="2">
    <citation type="submission" date="2015-01" db="EMBL/GenBank/DDBJ databases">
        <title>Evolutionary Origins and Diversification of the Mycorrhizal Mutualists.</title>
        <authorList>
            <consortium name="DOE Joint Genome Institute"/>
            <consortium name="Mycorrhizal Genomics Consortium"/>
            <person name="Kohler A."/>
            <person name="Kuo A."/>
            <person name="Nagy L.G."/>
            <person name="Floudas D."/>
            <person name="Copeland A."/>
            <person name="Barry K.W."/>
            <person name="Cichocki N."/>
            <person name="Veneault-Fourrey C."/>
            <person name="LaButti K."/>
            <person name="Lindquist E.A."/>
            <person name="Lipzen A."/>
            <person name="Lundell T."/>
            <person name="Morin E."/>
            <person name="Murat C."/>
            <person name="Riley R."/>
            <person name="Ohm R."/>
            <person name="Sun H."/>
            <person name="Tunlid A."/>
            <person name="Henrissat B."/>
            <person name="Grigoriev I.V."/>
            <person name="Hibbett D.S."/>
            <person name="Martin F."/>
        </authorList>
    </citation>
    <scope>NUCLEOTIDE SEQUENCE [LARGE SCALE GENOMIC DNA]</scope>
    <source>
        <strain evidence="7">Marx 270</strain>
    </source>
</reference>
<name>A0A0C3PI51_PISTI</name>
<gene>
    <name evidence="6" type="ORF">M404DRAFT_997115</name>
</gene>
<dbReference type="FunCoup" id="A0A0C3PI51">
    <property type="interactions" value="52"/>
</dbReference>
<dbReference type="PANTHER" id="PTHR43461:SF1">
    <property type="entry name" value="TRANSMEMBRANE PROTEIN 256"/>
    <property type="match status" value="1"/>
</dbReference>
<evidence type="ECO:0000256" key="5">
    <source>
        <dbReference type="SAM" id="Phobius"/>
    </source>
</evidence>
<feature type="transmembrane region" description="Helical" evidence="5">
    <location>
        <begin position="83"/>
        <end position="104"/>
    </location>
</feature>
<dbReference type="Proteomes" id="UP000054217">
    <property type="component" value="Unassembled WGS sequence"/>
</dbReference>
<evidence type="ECO:0000256" key="2">
    <source>
        <dbReference type="ARBA" id="ARBA00022692"/>
    </source>
</evidence>
<dbReference type="HOGENOM" id="CLU_096548_0_2_1"/>
<feature type="transmembrane region" description="Helical" evidence="5">
    <location>
        <begin position="109"/>
        <end position="128"/>
    </location>
</feature>
<evidence type="ECO:0000313" key="7">
    <source>
        <dbReference type="Proteomes" id="UP000054217"/>
    </source>
</evidence>
<dbReference type="Pfam" id="PF04241">
    <property type="entry name" value="DUF423"/>
    <property type="match status" value="1"/>
</dbReference>
<feature type="transmembrane region" description="Helical" evidence="5">
    <location>
        <begin position="17"/>
        <end position="36"/>
    </location>
</feature>
<dbReference type="EMBL" id="KN831957">
    <property type="protein sequence ID" value="KIO08186.1"/>
    <property type="molecule type" value="Genomic_DNA"/>
</dbReference>
<dbReference type="AlphaFoldDB" id="A0A0C3PI51"/>
<evidence type="ECO:0000256" key="4">
    <source>
        <dbReference type="ARBA" id="ARBA00023136"/>
    </source>
</evidence>
<reference evidence="6 7" key="1">
    <citation type="submission" date="2014-04" db="EMBL/GenBank/DDBJ databases">
        <authorList>
            <consortium name="DOE Joint Genome Institute"/>
            <person name="Kuo A."/>
            <person name="Kohler A."/>
            <person name="Costa M.D."/>
            <person name="Nagy L.G."/>
            <person name="Floudas D."/>
            <person name="Copeland A."/>
            <person name="Barry K.W."/>
            <person name="Cichocki N."/>
            <person name="Veneault-Fourrey C."/>
            <person name="LaButti K."/>
            <person name="Lindquist E.A."/>
            <person name="Lipzen A."/>
            <person name="Lundell T."/>
            <person name="Morin E."/>
            <person name="Murat C."/>
            <person name="Sun H."/>
            <person name="Tunlid A."/>
            <person name="Henrissat B."/>
            <person name="Grigoriev I.V."/>
            <person name="Hibbett D.S."/>
            <person name="Martin F."/>
            <person name="Nordberg H.P."/>
            <person name="Cantor M.N."/>
            <person name="Hua S.X."/>
        </authorList>
    </citation>
    <scope>NUCLEOTIDE SEQUENCE [LARGE SCALE GENOMIC DNA]</scope>
    <source>
        <strain evidence="6 7">Marx 270</strain>
    </source>
</reference>
<keyword evidence="4 5" id="KW-0472">Membrane</keyword>
<feature type="transmembrane region" description="Helical" evidence="5">
    <location>
        <begin position="57"/>
        <end position="77"/>
    </location>
</feature>
<dbReference type="PANTHER" id="PTHR43461">
    <property type="entry name" value="TRANSMEMBRANE PROTEIN 256"/>
    <property type="match status" value="1"/>
</dbReference>
<evidence type="ECO:0000313" key="6">
    <source>
        <dbReference type="EMBL" id="KIO08186.1"/>
    </source>
</evidence>
<dbReference type="GO" id="GO:0016020">
    <property type="term" value="C:membrane"/>
    <property type="evidence" value="ECO:0007669"/>
    <property type="project" value="UniProtKB-SubCell"/>
</dbReference>
<keyword evidence="7" id="KW-1185">Reference proteome</keyword>
<evidence type="ECO:0008006" key="8">
    <source>
        <dbReference type="Google" id="ProtNLM"/>
    </source>
</evidence>
<comment type="subcellular location">
    <subcellularLocation>
        <location evidence="1">Membrane</location>
        <topology evidence="1">Multi-pass membrane protein</topology>
    </subcellularLocation>
</comment>
<proteinExistence type="predicted"/>
<keyword evidence="2 5" id="KW-0812">Transmembrane</keyword>
<dbReference type="InterPro" id="IPR006696">
    <property type="entry name" value="DUF423"/>
</dbReference>
<evidence type="ECO:0000256" key="3">
    <source>
        <dbReference type="ARBA" id="ARBA00022989"/>
    </source>
</evidence>
<sequence length="130" mass="13876">MVSESSPLLSRTVPSPFLWRSGAILVATGMIVDAFGTHTLRRRPGITVDNLNAWRTAANYAIINGLGLLLVSMHPRFSTHRFAGYAILGGSAVFSGSIMALVLWKNVKFLGPITPLGGIMMIAGYAALAF</sequence>
<dbReference type="InParanoid" id="A0A0C3PI51"/>
<accession>A0A0C3PI51</accession>
<protein>
    <recommendedName>
        <fullName evidence="8">DUF423-domain-containing protein</fullName>
    </recommendedName>
</protein>
<evidence type="ECO:0000256" key="1">
    <source>
        <dbReference type="ARBA" id="ARBA00004141"/>
    </source>
</evidence>